<reference evidence="1" key="1">
    <citation type="submission" date="2020-06" db="EMBL/GenBank/DDBJ databases">
        <title>Draft genome of Bugula neritina, a colonial animal packing powerful symbionts and potential medicines.</title>
        <authorList>
            <person name="Rayko M."/>
        </authorList>
    </citation>
    <scope>NUCLEOTIDE SEQUENCE [LARGE SCALE GENOMIC DNA]</scope>
    <source>
        <strain evidence="1">Kwan_BN1</strain>
    </source>
</reference>
<accession>A0A7J7J5M1</accession>
<gene>
    <name evidence="1" type="ORF">EB796_020749</name>
</gene>
<name>A0A7J7J5M1_BUGNE</name>
<dbReference type="Proteomes" id="UP000593567">
    <property type="component" value="Unassembled WGS sequence"/>
</dbReference>
<comment type="caution">
    <text evidence="1">The sequence shown here is derived from an EMBL/GenBank/DDBJ whole genome shotgun (WGS) entry which is preliminary data.</text>
</comment>
<evidence type="ECO:0000313" key="2">
    <source>
        <dbReference type="Proteomes" id="UP000593567"/>
    </source>
</evidence>
<protein>
    <submittedName>
        <fullName evidence="1">Uncharacterized protein</fullName>
    </submittedName>
</protein>
<proteinExistence type="predicted"/>
<organism evidence="1 2">
    <name type="scientific">Bugula neritina</name>
    <name type="common">Brown bryozoan</name>
    <name type="synonym">Sertularia neritina</name>
    <dbReference type="NCBI Taxonomy" id="10212"/>
    <lineage>
        <taxon>Eukaryota</taxon>
        <taxon>Metazoa</taxon>
        <taxon>Spiralia</taxon>
        <taxon>Lophotrochozoa</taxon>
        <taxon>Bryozoa</taxon>
        <taxon>Gymnolaemata</taxon>
        <taxon>Cheilostomatida</taxon>
        <taxon>Flustrina</taxon>
        <taxon>Buguloidea</taxon>
        <taxon>Bugulidae</taxon>
        <taxon>Bugula</taxon>
    </lineage>
</organism>
<evidence type="ECO:0000313" key="1">
    <source>
        <dbReference type="EMBL" id="KAF6020946.1"/>
    </source>
</evidence>
<dbReference type="EMBL" id="VXIV02003140">
    <property type="protein sequence ID" value="KAF6020946.1"/>
    <property type="molecule type" value="Genomic_DNA"/>
</dbReference>
<sequence length="69" mass="7837">MNLLQSTRGCIVNDCLISIKYRYENSYRADAISSRYTILSTYSHPNPALPDDIVICNQAKSTMSRLVNH</sequence>
<dbReference type="AlphaFoldDB" id="A0A7J7J5M1"/>
<keyword evidence="2" id="KW-1185">Reference proteome</keyword>